<comment type="caution">
    <text evidence="2">The sequence shown here is derived from an EMBL/GenBank/DDBJ whole genome shotgun (WGS) entry which is preliminary data.</text>
</comment>
<evidence type="ECO:0000313" key="3">
    <source>
        <dbReference type="Proteomes" id="UP000290289"/>
    </source>
</evidence>
<dbReference type="PANTHER" id="PTHR32387">
    <property type="entry name" value="WU:FJ29H11"/>
    <property type="match status" value="1"/>
</dbReference>
<reference evidence="2 3" key="1">
    <citation type="submission" date="2018-10" db="EMBL/GenBank/DDBJ databases">
        <title>A high-quality apple genome assembly.</title>
        <authorList>
            <person name="Hu J."/>
        </authorList>
    </citation>
    <scope>NUCLEOTIDE SEQUENCE [LARGE SCALE GENOMIC DNA]</scope>
    <source>
        <strain evidence="3">cv. HFTH1</strain>
        <tissue evidence="2">Young leaf</tissue>
    </source>
</reference>
<evidence type="ECO:0000313" key="2">
    <source>
        <dbReference type="EMBL" id="RXH91523.1"/>
    </source>
</evidence>
<dbReference type="SUPFAM" id="SSF55874">
    <property type="entry name" value="ATPase domain of HSP90 chaperone/DNA topoisomerase II/histidine kinase"/>
    <property type="match status" value="1"/>
</dbReference>
<accession>A0A498JCJ3</accession>
<dbReference type="InterPro" id="IPR036890">
    <property type="entry name" value="HATPase_C_sf"/>
</dbReference>
<dbReference type="PANTHER" id="PTHR32387:SF11">
    <property type="entry name" value="PROTEIN NO VEIN C-TERMINAL DOMAIN-CONTAINING PROTEIN"/>
    <property type="match status" value="1"/>
</dbReference>
<gene>
    <name evidence="2" type="ORF">DVH24_020546</name>
</gene>
<name>A0A498JCJ3_MALDO</name>
<dbReference type="Pfam" id="PF25794">
    <property type="entry name" value="SACS"/>
    <property type="match status" value="1"/>
</dbReference>
<dbReference type="InterPro" id="IPR058210">
    <property type="entry name" value="SACS/Nov_dom"/>
</dbReference>
<dbReference type="NCBIfam" id="NF047352">
    <property type="entry name" value="P_loop_sacsin"/>
    <property type="match status" value="1"/>
</dbReference>
<protein>
    <recommendedName>
        <fullName evidence="1">Sacsin/Nov domain-containing protein</fullName>
    </recommendedName>
</protein>
<keyword evidence="3" id="KW-1185">Reference proteome</keyword>
<sequence>MPKRRKTKLPIALLERLLSRMGSHTDEEAIASTKRHIKEIRTKKYSIGRKEANPLTLDLHHAVTSLSAELYQKDIHFLMELIQNAEDNEYEEGVEPTLEFVMTKKDITGSGAPATLLVFNNEVGFSRKNMDSICSVGCSTKKGKRQQGFIGEKGIGFKSVFLVSSQPWIFSNGICNAYGSNKILPTTIFVLPPKPDKVEAVRAQLSDLHPEILLFLSKIKRLYVRGFDSGKADDVSTISIFSETEHMDLGDERANSRVVQLSVKETECETEDLCKYYLWRESFPVKPGNRVSVRMDVEEWVITLAFPFGERLRRGTSSVVRVLPKFRDIVVRIRSQGAVLCELSSFLMHSSLDLDKYNEVLDFLRVESAGGSWYGKYIKSCNLVLLSDEVYIDILDFIADNKKFSKSIKTIPLLKYINREGNMELCTVAKGTVEAPQLRYATKLELHTWLSKCNMEFGCPDNVYFLPSSTQKALVNHCIKMKKPNLTGSSSLSIWLHRHAGVKSCSAYDYAILLSNHVFEKEQILAFPLAIFLHHSHKKCFLTDYNLSDLGSWIPIIDGAGHVSRQRTETLVPASGSKWLKLFGPQNPFVEQKFVDIGDVYAKSSMFLGECTPEKELLGFVVKISKAVDLPELCPPDAVLQGRSVVDDDWLAVMKGKKWLKTHRGYSSPGSSILLQSEIEAEICLKLTNLPIVDEAFYGSRLGSFLLELRCLGSEASGLIKQIQCQPWIKTTVGFKCPSETVLPDPRWGCLFSILQVPAIDVLYYGNAIRNFDKELNAMGVVVDSPGTIKMFADQFNSLLSSSSLAAANVMSLLGCIRELRQTMLLQCSELEWLLCEKWLKTRHGYKTPAESIIFNSKWGSISSFIDLPLIDDVYYGIGIYKFKDELQMLGVISDFEQGAPLVAKGLHSPIDAELLTTDGILSLLECIKYLMLFSLDDPQLGEFLMTVGKSQWLKTMNGYNTPEDCILFDRSWESILNRSDGPIIDETFYGTNISVYKDQLEFIGVKVDLLDVCDLLSGNVLSLTDTAAITRVYSFLNKFRWRPKVIDKCNSQLWIPNPKSTGLWAKSQDCVLHDTKNLFSSCLFSLDKFYNKELLPLFSSAYGVALNPSFSHYLQLWSTWALRGNSQVTVVECSSFWEYVAANWNQQLRDTLKQKLTKVPATMSGLEKIHLIRREEVFIADDLRLKKIFSGCDKVPLFVWFPKSYSLSYIYPGRPQAIYESLGVRKISDSVKCKVNGVESLEHWEKIDARNGLIGRGLVKIILAFLAGPEVNMSLYNRHEAANSVIMLSVYKSDKPIQVCYRLMPSAATTVEVKKQKLVLWEKDSQRLLIDKSGYEGRRNDLEFVTSFAIELVQELLAAAKPTAADKLSKLIQMGFMFDFSEGEVDFLLMNENLELFVEDEQFLHAAFDTSGELGRVYEKRSGTKLEQLGPSTSMPLCKKQRQ</sequence>
<proteinExistence type="predicted"/>
<feature type="domain" description="Sacsin/Nov" evidence="1">
    <location>
        <begin position="71"/>
        <end position="172"/>
    </location>
</feature>
<dbReference type="EMBL" id="RDQH01000334">
    <property type="protein sequence ID" value="RXH91523.1"/>
    <property type="molecule type" value="Genomic_DNA"/>
</dbReference>
<dbReference type="Gene3D" id="3.30.565.10">
    <property type="entry name" value="Histidine kinase-like ATPase, C-terminal domain"/>
    <property type="match status" value="1"/>
</dbReference>
<dbReference type="Proteomes" id="UP000290289">
    <property type="component" value="Chromosome 8"/>
</dbReference>
<organism evidence="2 3">
    <name type="scientific">Malus domestica</name>
    <name type="common">Apple</name>
    <name type="synonym">Pyrus malus</name>
    <dbReference type="NCBI Taxonomy" id="3750"/>
    <lineage>
        <taxon>Eukaryota</taxon>
        <taxon>Viridiplantae</taxon>
        <taxon>Streptophyta</taxon>
        <taxon>Embryophyta</taxon>
        <taxon>Tracheophyta</taxon>
        <taxon>Spermatophyta</taxon>
        <taxon>Magnoliopsida</taxon>
        <taxon>eudicotyledons</taxon>
        <taxon>Gunneridae</taxon>
        <taxon>Pentapetalae</taxon>
        <taxon>rosids</taxon>
        <taxon>fabids</taxon>
        <taxon>Rosales</taxon>
        <taxon>Rosaceae</taxon>
        <taxon>Amygdaloideae</taxon>
        <taxon>Maleae</taxon>
        <taxon>Malus</taxon>
    </lineage>
</organism>
<dbReference type="InterPro" id="IPR052957">
    <property type="entry name" value="Auxin_embryo_med"/>
</dbReference>
<evidence type="ECO:0000259" key="1">
    <source>
        <dbReference type="Pfam" id="PF25794"/>
    </source>
</evidence>